<dbReference type="SUPFAM" id="SSF50978">
    <property type="entry name" value="WD40 repeat-like"/>
    <property type="match status" value="1"/>
</dbReference>
<name>A0A7S1SIK9_9CHLO</name>
<dbReference type="Gene3D" id="2.130.10.10">
    <property type="entry name" value="YVTN repeat-like/Quinoprotein amine dehydrogenase"/>
    <property type="match status" value="1"/>
</dbReference>
<dbReference type="EMBL" id="HBGG01004888">
    <property type="protein sequence ID" value="CAD9200043.1"/>
    <property type="molecule type" value="Transcribed_RNA"/>
</dbReference>
<dbReference type="AlphaFoldDB" id="A0A7S1SIK9"/>
<proteinExistence type="predicted"/>
<evidence type="ECO:0000313" key="1">
    <source>
        <dbReference type="EMBL" id="CAD9200043.1"/>
    </source>
</evidence>
<protein>
    <submittedName>
        <fullName evidence="1">Uncharacterized protein</fullName>
    </submittedName>
</protein>
<dbReference type="InterPro" id="IPR036322">
    <property type="entry name" value="WD40_repeat_dom_sf"/>
</dbReference>
<organism evidence="1">
    <name type="scientific">Tetraselmis chuii</name>
    <dbReference type="NCBI Taxonomy" id="63592"/>
    <lineage>
        <taxon>Eukaryota</taxon>
        <taxon>Viridiplantae</taxon>
        <taxon>Chlorophyta</taxon>
        <taxon>core chlorophytes</taxon>
        <taxon>Chlorodendrophyceae</taxon>
        <taxon>Chlorodendrales</taxon>
        <taxon>Chlorodendraceae</taxon>
        <taxon>Tetraselmis</taxon>
    </lineage>
</organism>
<reference evidence="1" key="1">
    <citation type="submission" date="2021-01" db="EMBL/GenBank/DDBJ databases">
        <authorList>
            <person name="Corre E."/>
            <person name="Pelletier E."/>
            <person name="Niang G."/>
            <person name="Scheremetjew M."/>
            <person name="Finn R."/>
            <person name="Kale V."/>
            <person name="Holt S."/>
            <person name="Cochrane G."/>
            <person name="Meng A."/>
            <person name="Brown T."/>
            <person name="Cohen L."/>
        </authorList>
    </citation>
    <scope>NUCLEOTIDE SEQUENCE</scope>
    <source>
        <strain evidence="1">PLY429</strain>
    </source>
</reference>
<accession>A0A7S1SIK9</accession>
<gene>
    <name evidence="1" type="ORF">TCHU04912_LOCUS2276</name>
</gene>
<sequence length="265" mass="29137">MVRINASLRSIRCICFPPVGEVVQAEDELHRNLLAVGGDDGGLMLWDIRDPFQPLNEVIALRWISTTAATWVRGLQFLFASEDGSLGLVDAINRQTPGLHRFQASLWHRPGPAPLLSCHLTHGLAHSRWMAFSGEDGRVFVAKYRLNLAKKTKKTEAYNVLLVCGGLSTDGSTLSLRRPEHLTPEASLPPSTAHMPCEEQLPVHFPDEEVAIPIVRWCPVARGSCRGGSESEERGGLRSQSLYFLASGSGAGLLQLQLLRLPLFE</sequence>
<dbReference type="InterPro" id="IPR015943">
    <property type="entry name" value="WD40/YVTN_repeat-like_dom_sf"/>
</dbReference>